<protein>
    <submittedName>
        <fullName evidence="2">Uncharacterized protein</fullName>
    </submittedName>
</protein>
<feature type="compositionally biased region" description="Polar residues" evidence="1">
    <location>
        <begin position="8"/>
        <end position="19"/>
    </location>
</feature>
<dbReference type="Proteomes" id="UP000054383">
    <property type="component" value="Unassembled WGS sequence"/>
</dbReference>
<organism evidence="2 3">
    <name type="scientific">Talaromyces islandicus</name>
    <name type="common">Penicillium islandicum</name>
    <dbReference type="NCBI Taxonomy" id="28573"/>
    <lineage>
        <taxon>Eukaryota</taxon>
        <taxon>Fungi</taxon>
        <taxon>Dikarya</taxon>
        <taxon>Ascomycota</taxon>
        <taxon>Pezizomycotina</taxon>
        <taxon>Eurotiomycetes</taxon>
        <taxon>Eurotiomycetidae</taxon>
        <taxon>Eurotiales</taxon>
        <taxon>Trichocomaceae</taxon>
        <taxon>Talaromyces</taxon>
        <taxon>Talaromyces sect. Islandici</taxon>
    </lineage>
</organism>
<dbReference type="GO" id="GO:0006360">
    <property type="term" value="P:transcription by RNA polymerase I"/>
    <property type="evidence" value="ECO:0007669"/>
    <property type="project" value="InterPro"/>
</dbReference>
<feature type="compositionally biased region" description="Low complexity" evidence="1">
    <location>
        <begin position="202"/>
        <end position="220"/>
    </location>
</feature>
<evidence type="ECO:0000313" key="3">
    <source>
        <dbReference type="Proteomes" id="UP000054383"/>
    </source>
</evidence>
<dbReference type="PANTHER" id="PTHR28054:SF1">
    <property type="entry name" value="RNA POLYMERASE I-SPECIFIC TRANSCRIPTION INITIATION FACTOR RRN10"/>
    <property type="match status" value="1"/>
</dbReference>
<feature type="compositionally biased region" description="Basic and acidic residues" evidence="1">
    <location>
        <begin position="21"/>
        <end position="38"/>
    </location>
</feature>
<proteinExistence type="predicted"/>
<dbReference type="EMBL" id="CVMT01000007">
    <property type="protein sequence ID" value="CRG90167.1"/>
    <property type="molecule type" value="Genomic_DNA"/>
</dbReference>
<feature type="compositionally biased region" description="Basic residues" evidence="1">
    <location>
        <begin position="221"/>
        <end position="233"/>
    </location>
</feature>
<gene>
    <name evidence="2" type="ORF">PISL3812_07210</name>
</gene>
<sequence>MSFGRSLALSQGSFLQPPNLSKDRVSRASTDDESEILHRGRGATLQDSFAGRINQNRFIGRPYASRWRHHLSSSNAPLSSRNFLSSKDRLEDTEDENFGSKDVDSVSPNIRLPESDLLEAIHTYSSHFYANAVDNQRSNDFASMDETALIAMGILLEELANHSLGETGDLVLVERDDEDESDLESVVSALSTGSRVRKRSNSVRSKATSGISSAEESAGSSRRKAKRNKKRARLGGFASEATATDRDVEAMQISDG</sequence>
<dbReference type="OMA" id="AMHAYAS"/>
<accession>A0A0U1M3M8</accession>
<dbReference type="OrthoDB" id="2565191at2759"/>
<evidence type="ECO:0000313" key="2">
    <source>
        <dbReference type="EMBL" id="CRG90167.1"/>
    </source>
</evidence>
<dbReference type="InterPro" id="IPR022793">
    <property type="entry name" value="Rrn10"/>
</dbReference>
<keyword evidence="3" id="KW-1185">Reference proteome</keyword>
<name>A0A0U1M3M8_TALIS</name>
<dbReference type="AlphaFoldDB" id="A0A0U1M3M8"/>
<feature type="region of interest" description="Disordered" evidence="1">
    <location>
        <begin position="195"/>
        <end position="240"/>
    </location>
</feature>
<dbReference type="PANTHER" id="PTHR28054">
    <property type="entry name" value="RNA POLYMERASE I-SPECIFIC TRANSCRIPTION INITIATION FACTOR RRN10"/>
    <property type="match status" value="1"/>
</dbReference>
<dbReference type="STRING" id="28573.A0A0U1M3M8"/>
<reference evidence="2 3" key="1">
    <citation type="submission" date="2015-04" db="EMBL/GenBank/DDBJ databases">
        <authorList>
            <person name="Syromyatnikov M.Y."/>
            <person name="Popov V.N."/>
        </authorList>
    </citation>
    <scope>NUCLEOTIDE SEQUENCE [LARGE SCALE GENOMIC DNA]</scope>
    <source>
        <strain evidence="2">WF-38-12</strain>
    </source>
</reference>
<evidence type="ECO:0000256" key="1">
    <source>
        <dbReference type="SAM" id="MobiDB-lite"/>
    </source>
</evidence>
<feature type="region of interest" description="Disordered" evidence="1">
    <location>
        <begin position="1"/>
        <end position="40"/>
    </location>
</feature>